<evidence type="ECO:0000259" key="24">
    <source>
        <dbReference type="Pfam" id="PF01433"/>
    </source>
</evidence>
<keyword evidence="22" id="KW-0031">Aminopeptidase</keyword>
<dbReference type="PANTHER" id="PTHR11533">
    <property type="entry name" value="PROTEASE M1 ZINC METALLOPROTEASE"/>
    <property type="match status" value="1"/>
</dbReference>
<organism evidence="27 28">
    <name type="scientific">Artemia franciscana</name>
    <name type="common">Brine shrimp</name>
    <name type="synonym">Artemia sanfranciscana</name>
    <dbReference type="NCBI Taxonomy" id="6661"/>
    <lineage>
        <taxon>Eukaryota</taxon>
        <taxon>Metazoa</taxon>
        <taxon>Ecdysozoa</taxon>
        <taxon>Arthropoda</taxon>
        <taxon>Crustacea</taxon>
        <taxon>Branchiopoda</taxon>
        <taxon>Anostraca</taxon>
        <taxon>Artemiidae</taxon>
        <taxon>Artemia</taxon>
    </lineage>
</organism>
<evidence type="ECO:0000256" key="13">
    <source>
        <dbReference type="ARBA" id="ARBA00022968"/>
    </source>
</evidence>
<comment type="caution">
    <text evidence="27">The sequence shown here is derived from an EMBL/GenBank/DDBJ whole genome shotgun (WGS) entry which is preliminary data.</text>
</comment>
<dbReference type="InterPro" id="IPR001930">
    <property type="entry name" value="Peptidase_M1"/>
</dbReference>
<feature type="binding site" evidence="20">
    <location>
        <position position="418"/>
    </location>
    <ligand>
        <name>Zn(2+)</name>
        <dbReference type="ChEBI" id="CHEBI:29105"/>
        <note>catalytic</note>
    </ligand>
</feature>
<feature type="domain" description="Aminopeptidase N-like N-terminal" evidence="26">
    <location>
        <begin position="98"/>
        <end position="288"/>
    </location>
</feature>
<dbReference type="GO" id="GO:0005886">
    <property type="term" value="C:plasma membrane"/>
    <property type="evidence" value="ECO:0007669"/>
    <property type="project" value="UniProtKB-SubCell"/>
</dbReference>
<evidence type="ECO:0000256" key="12">
    <source>
        <dbReference type="ARBA" id="ARBA00022833"/>
    </source>
</evidence>
<evidence type="ECO:0000256" key="17">
    <source>
        <dbReference type="ARBA" id="ARBA00023157"/>
    </source>
</evidence>
<evidence type="ECO:0000259" key="25">
    <source>
        <dbReference type="Pfam" id="PF11838"/>
    </source>
</evidence>
<evidence type="ECO:0000256" key="8">
    <source>
        <dbReference type="ARBA" id="ARBA00022692"/>
    </source>
</evidence>
<dbReference type="FunFam" id="1.10.390.10:FF:000016">
    <property type="entry name" value="Glutamyl aminopeptidase"/>
    <property type="match status" value="1"/>
</dbReference>
<evidence type="ECO:0000256" key="4">
    <source>
        <dbReference type="ARBA" id="ARBA00010136"/>
    </source>
</evidence>
<dbReference type="PRINTS" id="PR00756">
    <property type="entry name" value="ALADIPTASE"/>
</dbReference>
<feature type="site" description="Transition state stabilizer" evidence="21">
    <location>
        <position position="481"/>
    </location>
</feature>
<evidence type="ECO:0000256" key="5">
    <source>
        <dbReference type="ARBA" id="ARBA00022475"/>
    </source>
</evidence>
<dbReference type="InterPro" id="IPR042097">
    <property type="entry name" value="Aminopeptidase_N-like_N_sf"/>
</dbReference>
<dbReference type="GO" id="GO:0008270">
    <property type="term" value="F:zinc ion binding"/>
    <property type="evidence" value="ECO:0007669"/>
    <property type="project" value="UniProtKB-UniRule"/>
</dbReference>
<feature type="compositionally biased region" description="Low complexity" evidence="23">
    <location>
        <begin position="58"/>
        <end position="78"/>
    </location>
</feature>
<evidence type="ECO:0000256" key="22">
    <source>
        <dbReference type="RuleBase" id="RU364040"/>
    </source>
</evidence>
<keyword evidence="6" id="KW-0336">GPI-anchor</keyword>
<evidence type="ECO:0000256" key="9">
    <source>
        <dbReference type="ARBA" id="ARBA00022723"/>
    </source>
</evidence>
<dbReference type="Pfam" id="PF17900">
    <property type="entry name" value="Peptidase_M1_N"/>
    <property type="match status" value="1"/>
</dbReference>
<dbReference type="PANTHER" id="PTHR11533:SF294">
    <property type="entry name" value="THYROTROPIN-RELEASING HORMONE-DEGRADING ECTOENZYME"/>
    <property type="match status" value="1"/>
</dbReference>
<keyword evidence="14 22" id="KW-1133">Transmembrane helix</keyword>
<comment type="cofactor">
    <cofactor evidence="20 22">
        <name>Zn(2+)</name>
        <dbReference type="ChEBI" id="CHEBI:29105"/>
    </cofactor>
    <text evidence="20 22">Binds 1 zinc ion per subunit.</text>
</comment>
<evidence type="ECO:0000313" key="28">
    <source>
        <dbReference type="Proteomes" id="UP001187531"/>
    </source>
</evidence>
<comment type="catalytic activity">
    <reaction evidence="1">
        <text>Release of an N-terminal amino acid, Xaa-|-Yaa- from a peptide, amide or arylamide. Xaa is preferably Ala, but may be most amino acids including Pro (slow action). When a terminal hydrophobic residue is followed by a prolyl residue, the two may be released as an intact Xaa-Pro dipeptide.</text>
        <dbReference type="EC" id="3.4.11.2"/>
    </reaction>
</comment>
<dbReference type="Gene3D" id="1.25.50.20">
    <property type="match status" value="1"/>
</dbReference>
<gene>
    <name evidence="27" type="ORF">QYM36_017169</name>
</gene>
<dbReference type="InterPro" id="IPR050344">
    <property type="entry name" value="Peptidase_M1_aminopeptidases"/>
</dbReference>
<dbReference type="EMBL" id="JAVRJZ010000021">
    <property type="protein sequence ID" value="KAK2705029.1"/>
    <property type="molecule type" value="Genomic_DNA"/>
</dbReference>
<dbReference type="SUPFAM" id="SSF55486">
    <property type="entry name" value="Metalloproteases ('zincins'), catalytic domain"/>
    <property type="match status" value="1"/>
</dbReference>
<feature type="region of interest" description="Disordered" evidence="23">
    <location>
        <begin position="57"/>
        <end position="78"/>
    </location>
</feature>
<feature type="binding site" evidence="20">
    <location>
        <position position="395"/>
    </location>
    <ligand>
        <name>Zn(2+)</name>
        <dbReference type="ChEBI" id="CHEBI:29105"/>
        <note>catalytic</note>
    </ligand>
</feature>
<dbReference type="GO" id="GO:0006508">
    <property type="term" value="P:proteolysis"/>
    <property type="evidence" value="ECO:0007669"/>
    <property type="project" value="UniProtKB-KW"/>
</dbReference>
<evidence type="ECO:0000256" key="2">
    <source>
        <dbReference type="ARBA" id="ARBA00004606"/>
    </source>
</evidence>
<evidence type="ECO:0000256" key="10">
    <source>
        <dbReference type="ARBA" id="ARBA00022729"/>
    </source>
</evidence>
<keyword evidence="13" id="KW-0735">Signal-anchor</keyword>
<sequence length="979" mass="111955">MRNSQVFELDKATGSDDPMGKGVTLPKWLVIAACIIFVGGMVAVGLCVYYLAPPPPGSEVTTDTTSTVTETTTQTDMTTTTLRPPGDINYRLPRHFSPILYTVRLLPIIEEGNFTIFGDVTIDMVCNENTNHIVLHINDMDVHQETIKVSGEGLEGMMVHHTSFDQITQFFTIHLSGELKAGMQLSLSMSYLAKLNDILGGFYRSSYFDVNGNRRYIATTQFQPTDARRAFPCFDEPNFKARFAITLGRKKDMTSISNMPINRTVPHENMPDYEWDIYEESVPMSTYLVAFVISDFVKNPAPNAGETEVAVWSRPGAEEQTRYATNITSTVLEYFEEFFQIPYPLPKQDMIAIPDFGAGAMENWGLITYRETAVLYQPGVSSAQNKQRVAVVIAHELAHQWFGNLVTTDWWDLLWLNEGFATYLEFKGVDRVEPEMKMEQQYLNDAIHYVMQLDGLNSSHPMIMPANNPDEINELFDPIAYEKSGSVLRMMEDFLGLEVLKEGLTNYLNNRTYDTATADVLWEFLGDTATKYSVDLNGLTVKDILDTWSLQKNFPVVKVERNPENYTEITVSQKRFISAQFEGAEEYYWHVPLTFIQDFSNNSSLKRRWLSNSSEPAVYTDIIDEPNSWIICNHKVFGYYRVDYDEINWDLIQVQLQTNHTKIDVMNRAQIVDDALNLASADYLNQTYKRAMDLTSYLKNEFDWLPWETADNNFDRLRNLLSGTEAGALLNDHIRSLALHLYELYDFNEDPMDKHLDLFLRTIAVRIACGTNFAPCVEKAKENFINWSADPDNAELISPNLKPTITCTAMREGDVKEFDFLVRRYNSTNVAAEKDQLLSAMMCTDDIILLRRLLEWSITDGSPIRKQDAVFVYRGMATNQIGKTLALGFIQDNWEQIASYTGGYLTATEWIQSVSRYYNKQSELDELIRLKEEKAPQLGTVRTLDQAIEQVTANVQWLEKHYQTIHNWLRNNSGNPVKN</sequence>
<name>A0AA88KWN3_ARTSF</name>
<keyword evidence="18" id="KW-0325">Glycoprotein</keyword>
<dbReference type="FunFam" id="1.25.50.20:FF:000001">
    <property type="entry name" value="Aminopeptidase"/>
    <property type="match status" value="1"/>
</dbReference>
<feature type="domain" description="ERAP1-like C-terminal" evidence="25">
    <location>
        <begin position="629"/>
        <end position="952"/>
    </location>
</feature>
<feature type="transmembrane region" description="Helical" evidence="22">
    <location>
        <begin position="28"/>
        <end position="52"/>
    </location>
</feature>
<dbReference type="SUPFAM" id="SSF63737">
    <property type="entry name" value="Leukotriene A4 hydrolase N-terminal domain"/>
    <property type="match status" value="1"/>
</dbReference>
<dbReference type="GO" id="GO:0016285">
    <property type="term" value="F:alanyl aminopeptidase activity"/>
    <property type="evidence" value="ECO:0007669"/>
    <property type="project" value="UniProtKB-EC"/>
</dbReference>
<dbReference type="InterPro" id="IPR024571">
    <property type="entry name" value="ERAP1-like_C_dom"/>
</dbReference>
<dbReference type="Pfam" id="PF11838">
    <property type="entry name" value="ERAP1_C"/>
    <property type="match status" value="1"/>
</dbReference>
<proteinExistence type="inferred from homology"/>
<evidence type="ECO:0000256" key="7">
    <source>
        <dbReference type="ARBA" id="ARBA00022670"/>
    </source>
</evidence>
<dbReference type="Gene3D" id="2.60.40.1730">
    <property type="entry name" value="tricorn interacting facor f3 domain"/>
    <property type="match status" value="1"/>
</dbReference>
<dbReference type="Pfam" id="PF01433">
    <property type="entry name" value="Peptidase_M1"/>
    <property type="match status" value="1"/>
</dbReference>
<evidence type="ECO:0000256" key="1">
    <source>
        <dbReference type="ARBA" id="ARBA00000098"/>
    </source>
</evidence>
<dbReference type="InterPro" id="IPR027268">
    <property type="entry name" value="Peptidase_M4/M1_CTD_sf"/>
</dbReference>
<feature type="active site" description="Proton acceptor" evidence="19">
    <location>
        <position position="396"/>
    </location>
</feature>
<dbReference type="GO" id="GO:0098552">
    <property type="term" value="C:side of membrane"/>
    <property type="evidence" value="ECO:0007669"/>
    <property type="project" value="UniProtKB-KW"/>
</dbReference>
<feature type="domain" description="Peptidase M1 membrane alanine aminopeptidase" evidence="24">
    <location>
        <begin position="323"/>
        <end position="548"/>
    </location>
</feature>
<accession>A0AA88KWN3</accession>
<reference evidence="27" key="1">
    <citation type="submission" date="2023-07" db="EMBL/GenBank/DDBJ databases">
        <title>Chromosome-level genome assembly of Artemia franciscana.</title>
        <authorList>
            <person name="Jo E."/>
        </authorList>
    </citation>
    <scope>NUCLEOTIDE SEQUENCE</scope>
    <source>
        <tissue evidence="27">Whole body</tissue>
    </source>
</reference>
<evidence type="ECO:0000256" key="16">
    <source>
        <dbReference type="ARBA" id="ARBA00023136"/>
    </source>
</evidence>
<evidence type="ECO:0000256" key="14">
    <source>
        <dbReference type="ARBA" id="ARBA00022989"/>
    </source>
</evidence>
<evidence type="ECO:0000256" key="19">
    <source>
        <dbReference type="PIRSR" id="PIRSR634016-1"/>
    </source>
</evidence>
<dbReference type="FunFam" id="2.60.40.1910:FF:000008">
    <property type="entry name" value="Aminopeptidase"/>
    <property type="match status" value="1"/>
</dbReference>
<keyword evidence="9 20" id="KW-0479">Metal-binding</keyword>
<dbReference type="Proteomes" id="UP001187531">
    <property type="component" value="Unassembled WGS sequence"/>
</dbReference>
<keyword evidence="16 22" id="KW-0472">Membrane</keyword>
<evidence type="ECO:0000256" key="3">
    <source>
        <dbReference type="ARBA" id="ARBA00004609"/>
    </source>
</evidence>
<evidence type="ECO:0000256" key="6">
    <source>
        <dbReference type="ARBA" id="ARBA00022622"/>
    </source>
</evidence>
<keyword evidence="6" id="KW-0449">Lipoprotein</keyword>
<dbReference type="GO" id="GO:0042277">
    <property type="term" value="F:peptide binding"/>
    <property type="evidence" value="ECO:0007669"/>
    <property type="project" value="TreeGrafter"/>
</dbReference>
<dbReference type="Gene3D" id="1.10.390.10">
    <property type="entry name" value="Neutral Protease Domain 2"/>
    <property type="match status" value="1"/>
</dbReference>
<evidence type="ECO:0000256" key="18">
    <source>
        <dbReference type="ARBA" id="ARBA00023180"/>
    </source>
</evidence>
<dbReference type="Gene3D" id="2.60.40.1910">
    <property type="match status" value="1"/>
</dbReference>
<comment type="similarity">
    <text evidence="4 22">Belongs to the peptidase M1 family.</text>
</comment>
<dbReference type="InterPro" id="IPR014782">
    <property type="entry name" value="Peptidase_M1_dom"/>
</dbReference>
<dbReference type="GO" id="GO:0005737">
    <property type="term" value="C:cytoplasm"/>
    <property type="evidence" value="ECO:0007669"/>
    <property type="project" value="TreeGrafter"/>
</dbReference>
<dbReference type="GO" id="GO:0070006">
    <property type="term" value="F:metalloaminopeptidase activity"/>
    <property type="evidence" value="ECO:0007669"/>
    <property type="project" value="TreeGrafter"/>
</dbReference>
<evidence type="ECO:0000259" key="26">
    <source>
        <dbReference type="Pfam" id="PF17900"/>
    </source>
</evidence>
<dbReference type="GO" id="GO:0043171">
    <property type="term" value="P:peptide catabolic process"/>
    <property type="evidence" value="ECO:0007669"/>
    <property type="project" value="TreeGrafter"/>
</dbReference>
<evidence type="ECO:0000256" key="23">
    <source>
        <dbReference type="SAM" id="MobiDB-lite"/>
    </source>
</evidence>
<keyword evidence="7 22" id="KW-0645">Protease</keyword>
<comment type="subcellular location">
    <subcellularLocation>
        <location evidence="3">Cell membrane</location>
        <topology evidence="3">Lipid-anchor</topology>
        <topology evidence="3">GPI-anchor</topology>
    </subcellularLocation>
    <subcellularLocation>
        <location evidence="2">Membrane</location>
        <topology evidence="2">Single-pass type II membrane protein</topology>
    </subcellularLocation>
</comment>
<dbReference type="InterPro" id="IPR045357">
    <property type="entry name" value="Aminopeptidase_N-like_N"/>
</dbReference>
<keyword evidence="17" id="KW-1015">Disulfide bond</keyword>
<dbReference type="EC" id="3.4.11.-" evidence="22"/>
<dbReference type="CDD" id="cd09601">
    <property type="entry name" value="M1_APN-Q_like"/>
    <property type="match status" value="1"/>
</dbReference>
<feature type="binding site" evidence="20">
    <location>
        <position position="399"/>
    </location>
    <ligand>
        <name>Zn(2+)</name>
        <dbReference type="ChEBI" id="CHEBI:29105"/>
        <note>catalytic</note>
    </ligand>
</feature>
<keyword evidence="28" id="KW-1185">Reference proteome</keyword>
<keyword evidence="15 22" id="KW-0482">Metalloprotease</keyword>
<evidence type="ECO:0000256" key="15">
    <source>
        <dbReference type="ARBA" id="ARBA00023049"/>
    </source>
</evidence>
<keyword evidence="12 20" id="KW-0862">Zinc</keyword>
<protein>
    <recommendedName>
        <fullName evidence="22">Aminopeptidase</fullName>
        <ecNumber evidence="22">3.4.11.-</ecNumber>
    </recommendedName>
</protein>
<keyword evidence="5" id="KW-1003">Cell membrane</keyword>
<keyword evidence="8 22" id="KW-0812">Transmembrane</keyword>
<evidence type="ECO:0000256" key="21">
    <source>
        <dbReference type="PIRSR" id="PIRSR634016-4"/>
    </source>
</evidence>
<evidence type="ECO:0000313" key="27">
    <source>
        <dbReference type="EMBL" id="KAK2705029.1"/>
    </source>
</evidence>
<dbReference type="AlphaFoldDB" id="A0AA88KWN3"/>
<dbReference type="GO" id="GO:0005615">
    <property type="term" value="C:extracellular space"/>
    <property type="evidence" value="ECO:0007669"/>
    <property type="project" value="TreeGrafter"/>
</dbReference>
<dbReference type="FunFam" id="2.60.40.1730:FF:000012">
    <property type="entry name" value="Aminopeptidase N"/>
    <property type="match status" value="1"/>
</dbReference>
<evidence type="ECO:0000256" key="11">
    <source>
        <dbReference type="ARBA" id="ARBA00022801"/>
    </source>
</evidence>
<dbReference type="InterPro" id="IPR034016">
    <property type="entry name" value="M1_APN-typ"/>
</dbReference>
<keyword evidence="11 22" id="KW-0378">Hydrolase</keyword>
<keyword evidence="10" id="KW-0732">Signal</keyword>
<evidence type="ECO:0000256" key="20">
    <source>
        <dbReference type="PIRSR" id="PIRSR634016-3"/>
    </source>
</evidence>